<protein>
    <recommendedName>
        <fullName evidence="3">Structural protein P5</fullName>
    </recommendedName>
</protein>
<keyword evidence="2" id="KW-1185">Reference proteome</keyword>
<reference evidence="2" key="2">
    <citation type="submission" date="2023-07" db="EMBL/GenBank/DDBJ databases">
        <title>Identification and characterization of horizontal gene transfer across gut microbiota members of farm animals based on homology search.</title>
        <authorList>
            <person name="Schwarzerova J."/>
            <person name="Nykrynova M."/>
            <person name="Jureckova K."/>
            <person name="Cejkova D."/>
            <person name="Rychlik I."/>
        </authorList>
    </citation>
    <scope>NUCLEOTIDE SEQUENCE [LARGE SCALE GENOMIC DNA]</scope>
    <source>
        <strain evidence="2">ET4</strain>
    </source>
</reference>
<comment type="caution">
    <text evidence="1">The sequence shown here is derived from an EMBL/GenBank/DDBJ whole genome shotgun (WGS) entry which is preliminary data.</text>
</comment>
<evidence type="ECO:0000313" key="1">
    <source>
        <dbReference type="EMBL" id="MDM8144891.1"/>
    </source>
</evidence>
<gene>
    <name evidence="1" type="ORF">QUW02_02915</name>
</gene>
<dbReference type="Proteomes" id="UP001228403">
    <property type="component" value="Unassembled WGS sequence"/>
</dbReference>
<dbReference type="EMBL" id="JAUDCF010000003">
    <property type="protein sequence ID" value="MDM8144891.1"/>
    <property type="molecule type" value="Genomic_DNA"/>
</dbReference>
<reference evidence="1 2" key="1">
    <citation type="submission" date="2023-06" db="EMBL/GenBank/DDBJ databases">
        <authorList>
            <person name="Zeman M."/>
            <person name="Kubasova T."/>
            <person name="Jahodarova E."/>
            <person name="Nykrynova M."/>
            <person name="Rychlik I."/>
        </authorList>
    </citation>
    <scope>NUCLEOTIDE SEQUENCE [LARGE SCALE GENOMIC DNA]</scope>
    <source>
        <strain evidence="1 2">ET4</strain>
    </source>
</reference>
<name>A0ABT7U4V8_9BACE</name>
<evidence type="ECO:0008006" key="3">
    <source>
        <dbReference type="Google" id="ProtNLM"/>
    </source>
</evidence>
<evidence type="ECO:0000313" key="2">
    <source>
        <dbReference type="Proteomes" id="UP001228403"/>
    </source>
</evidence>
<sequence>MMTMENKKKMLPRGLRNNNPLNIRRTANLWQGLSKEQNDPDFFQFESMAWGYRAAFVVLRTYRNRYGINTVERIVRRWAPEKDGNDTEYYIRKVTVLTGLERTQIVDDQDPRTMMNLVAAMSRVENGVPARQVEVCKGWKLYQG</sequence>
<accession>A0ABT7U4V8</accession>
<proteinExistence type="predicted"/>
<organism evidence="1 2">
    <name type="scientific">Bacteroides eggerthii</name>
    <dbReference type="NCBI Taxonomy" id="28111"/>
    <lineage>
        <taxon>Bacteria</taxon>
        <taxon>Pseudomonadati</taxon>
        <taxon>Bacteroidota</taxon>
        <taxon>Bacteroidia</taxon>
        <taxon>Bacteroidales</taxon>
        <taxon>Bacteroidaceae</taxon>
        <taxon>Bacteroides</taxon>
    </lineage>
</organism>